<evidence type="ECO:0000313" key="13">
    <source>
        <dbReference type="Proteomes" id="UP001152803"/>
    </source>
</evidence>
<dbReference type="Proteomes" id="UP001152803">
    <property type="component" value="Unassembled WGS sequence"/>
</dbReference>
<feature type="domain" description="B30.2/SPRY" evidence="10">
    <location>
        <begin position="247"/>
        <end position="426"/>
    </location>
</feature>
<dbReference type="InterPro" id="IPR001870">
    <property type="entry name" value="B30.2/SPRY"/>
</dbReference>
<keyword evidence="7" id="KW-0393">Immunoglobulin domain</keyword>
<feature type="domain" description="Ig-like" evidence="11">
    <location>
        <begin position="31"/>
        <end position="118"/>
    </location>
</feature>
<sequence length="426" mass="47293">MKIVLFVLVLASSSHQDIELQTSSVVRGSLGERVSLPCRIVGWYSVRALTVVWTKDQDVPVYTHRAGEGEAASGFQGRASLDQSQLDAGNVSLLLSDSSPLDEGNYTCQVGRASGRVELKLGGLGSRPQFLVDSFRSSRSLSLSCWSRGWHPNPVVSWTSSDGQTLTGAPLDDEEQGASVLKDVRDGVTLTVQSGLNVTCTMRNPVLQTQSEEVLTITGDFPPDVSPWLLAFWGVFPLVAMASGIIGYFFKRKRDSVKEKERQVREAEREPLMKQDEYAELKKELSAARAVSNSEWKRVLSKRTKIFSLTPGSEGPELSSGSHYWEVILRDVRRWTVGVKKEEAVLGRDSFPETGVWSFSYSPEKGYCAWLHPPFPITPSSQPKRVGILLDYSEGQLTLYDPGTKPAQRLYTFNAIFTTPVRPFYE</sequence>
<dbReference type="SMART" id="SM00449">
    <property type="entry name" value="SPRY"/>
    <property type="match status" value="1"/>
</dbReference>
<dbReference type="InterPro" id="IPR043136">
    <property type="entry name" value="B30.2/SPRY_sf"/>
</dbReference>
<evidence type="ECO:0000256" key="2">
    <source>
        <dbReference type="ARBA" id="ARBA00007591"/>
    </source>
</evidence>
<evidence type="ECO:0000256" key="5">
    <source>
        <dbReference type="ARBA" id="ARBA00022989"/>
    </source>
</evidence>
<gene>
    <name evidence="12" type="ORF">COCON_G00150370</name>
</gene>
<dbReference type="InterPro" id="IPR003877">
    <property type="entry name" value="SPRY_dom"/>
</dbReference>
<dbReference type="Pfam" id="PF00622">
    <property type="entry name" value="SPRY"/>
    <property type="match status" value="1"/>
</dbReference>
<dbReference type="InterPro" id="IPR053896">
    <property type="entry name" value="BTN3A2-like_Ig-C"/>
</dbReference>
<comment type="similarity">
    <text evidence="2">Belongs to the immunoglobulin superfamily. BTN/MOG family.</text>
</comment>
<dbReference type="SUPFAM" id="SSF49899">
    <property type="entry name" value="Concanavalin A-like lectins/glucanases"/>
    <property type="match status" value="1"/>
</dbReference>
<dbReference type="GO" id="GO:0009897">
    <property type="term" value="C:external side of plasma membrane"/>
    <property type="evidence" value="ECO:0007669"/>
    <property type="project" value="TreeGrafter"/>
</dbReference>
<dbReference type="PRINTS" id="PR01407">
    <property type="entry name" value="BUTYPHLNCDUF"/>
</dbReference>
<evidence type="ECO:0000256" key="9">
    <source>
        <dbReference type="SAM" id="SignalP"/>
    </source>
</evidence>
<dbReference type="PANTHER" id="PTHR24100">
    <property type="entry name" value="BUTYROPHILIN"/>
    <property type="match status" value="1"/>
</dbReference>
<feature type="signal peptide" evidence="9">
    <location>
        <begin position="1"/>
        <end position="16"/>
    </location>
</feature>
<evidence type="ECO:0000256" key="1">
    <source>
        <dbReference type="ARBA" id="ARBA00004479"/>
    </source>
</evidence>
<organism evidence="12 13">
    <name type="scientific">Conger conger</name>
    <name type="common">Conger eel</name>
    <name type="synonym">Muraena conger</name>
    <dbReference type="NCBI Taxonomy" id="82655"/>
    <lineage>
        <taxon>Eukaryota</taxon>
        <taxon>Metazoa</taxon>
        <taxon>Chordata</taxon>
        <taxon>Craniata</taxon>
        <taxon>Vertebrata</taxon>
        <taxon>Euteleostomi</taxon>
        <taxon>Actinopterygii</taxon>
        <taxon>Neopterygii</taxon>
        <taxon>Teleostei</taxon>
        <taxon>Anguilliformes</taxon>
        <taxon>Congridae</taxon>
        <taxon>Conger</taxon>
    </lineage>
</organism>
<dbReference type="GO" id="GO:0050852">
    <property type="term" value="P:T cell receptor signaling pathway"/>
    <property type="evidence" value="ECO:0007669"/>
    <property type="project" value="TreeGrafter"/>
</dbReference>
<keyword evidence="6 8" id="KW-0472">Membrane</keyword>
<comment type="subcellular location">
    <subcellularLocation>
        <location evidence="1">Membrane</location>
        <topology evidence="1">Single-pass type I membrane protein</topology>
    </subcellularLocation>
</comment>
<keyword evidence="4 9" id="KW-0732">Signal</keyword>
<accession>A0A9Q1HWS9</accession>
<dbReference type="SUPFAM" id="SSF48726">
    <property type="entry name" value="Immunoglobulin"/>
    <property type="match status" value="2"/>
</dbReference>
<dbReference type="GO" id="GO:0001817">
    <property type="term" value="P:regulation of cytokine production"/>
    <property type="evidence" value="ECO:0007669"/>
    <property type="project" value="TreeGrafter"/>
</dbReference>
<comment type="caution">
    <text evidence="12">The sequence shown here is derived from an EMBL/GenBank/DDBJ whole genome shotgun (WGS) entry which is preliminary data.</text>
</comment>
<dbReference type="PANTHER" id="PTHR24100:SF130">
    <property type="entry name" value="BUTYROPHILIN-LIKE PROTEIN 9"/>
    <property type="match status" value="1"/>
</dbReference>
<protein>
    <submittedName>
        <fullName evidence="12">Uncharacterized protein</fullName>
    </submittedName>
</protein>
<dbReference type="Pfam" id="PF22705">
    <property type="entry name" value="C2-set_3"/>
    <property type="match status" value="1"/>
</dbReference>
<evidence type="ECO:0000256" key="8">
    <source>
        <dbReference type="SAM" id="Phobius"/>
    </source>
</evidence>
<dbReference type="OrthoDB" id="10055806at2759"/>
<evidence type="ECO:0000256" key="4">
    <source>
        <dbReference type="ARBA" id="ARBA00022729"/>
    </source>
</evidence>
<evidence type="ECO:0000256" key="3">
    <source>
        <dbReference type="ARBA" id="ARBA00022692"/>
    </source>
</evidence>
<dbReference type="InterPro" id="IPR003879">
    <property type="entry name" value="Butyrophylin_SPRY"/>
</dbReference>
<dbReference type="PROSITE" id="PS50835">
    <property type="entry name" value="IG_LIKE"/>
    <property type="match status" value="2"/>
</dbReference>
<dbReference type="Gene3D" id="2.60.40.10">
    <property type="entry name" value="Immunoglobulins"/>
    <property type="match status" value="2"/>
</dbReference>
<dbReference type="InterPro" id="IPR007110">
    <property type="entry name" value="Ig-like_dom"/>
</dbReference>
<dbReference type="EMBL" id="JAFJMO010000010">
    <property type="protein sequence ID" value="KAJ8265938.1"/>
    <property type="molecule type" value="Genomic_DNA"/>
</dbReference>
<dbReference type="InterPro" id="IPR013320">
    <property type="entry name" value="ConA-like_dom_sf"/>
</dbReference>
<evidence type="ECO:0000313" key="12">
    <source>
        <dbReference type="EMBL" id="KAJ8265938.1"/>
    </source>
</evidence>
<evidence type="ECO:0000256" key="7">
    <source>
        <dbReference type="ARBA" id="ARBA00023319"/>
    </source>
</evidence>
<evidence type="ECO:0000259" key="11">
    <source>
        <dbReference type="PROSITE" id="PS50835"/>
    </source>
</evidence>
<keyword evidence="5 8" id="KW-1133">Transmembrane helix</keyword>
<dbReference type="InterPro" id="IPR003599">
    <property type="entry name" value="Ig_sub"/>
</dbReference>
<dbReference type="SMART" id="SM00409">
    <property type="entry name" value="IG"/>
    <property type="match status" value="1"/>
</dbReference>
<dbReference type="Pfam" id="PF07686">
    <property type="entry name" value="V-set"/>
    <property type="match status" value="1"/>
</dbReference>
<dbReference type="InterPro" id="IPR036179">
    <property type="entry name" value="Ig-like_dom_sf"/>
</dbReference>
<dbReference type="InterPro" id="IPR013106">
    <property type="entry name" value="Ig_V-set"/>
</dbReference>
<dbReference type="AlphaFoldDB" id="A0A9Q1HWS9"/>
<feature type="domain" description="Ig-like" evidence="11">
    <location>
        <begin position="128"/>
        <end position="218"/>
    </location>
</feature>
<evidence type="ECO:0000259" key="10">
    <source>
        <dbReference type="PROSITE" id="PS50188"/>
    </source>
</evidence>
<keyword evidence="13" id="KW-1185">Reference proteome</keyword>
<evidence type="ECO:0000256" key="6">
    <source>
        <dbReference type="ARBA" id="ARBA00023136"/>
    </source>
</evidence>
<dbReference type="Gene3D" id="2.60.120.920">
    <property type="match status" value="1"/>
</dbReference>
<name>A0A9Q1HWS9_CONCO</name>
<keyword evidence="3 8" id="KW-0812">Transmembrane</keyword>
<dbReference type="InterPro" id="IPR050504">
    <property type="entry name" value="IgSF_BTN/MOG"/>
</dbReference>
<feature type="transmembrane region" description="Helical" evidence="8">
    <location>
        <begin position="228"/>
        <end position="250"/>
    </location>
</feature>
<dbReference type="PROSITE" id="PS50188">
    <property type="entry name" value="B302_SPRY"/>
    <property type="match status" value="1"/>
</dbReference>
<dbReference type="GO" id="GO:0005102">
    <property type="term" value="F:signaling receptor binding"/>
    <property type="evidence" value="ECO:0007669"/>
    <property type="project" value="TreeGrafter"/>
</dbReference>
<proteinExistence type="inferred from homology"/>
<reference evidence="12" key="1">
    <citation type="journal article" date="2023" name="Science">
        <title>Genome structures resolve the early diversification of teleost fishes.</title>
        <authorList>
            <person name="Parey E."/>
            <person name="Louis A."/>
            <person name="Montfort J."/>
            <person name="Bouchez O."/>
            <person name="Roques C."/>
            <person name="Iampietro C."/>
            <person name="Lluch J."/>
            <person name="Castinel A."/>
            <person name="Donnadieu C."/>
            <person name="Desvignes T."/>
            <person name="Floi Bucao C."/>
            <person name="Jouanno E."/>
            <person name="Wen M."/>
            <person name="Mejri S."/>
            <person name="Dirks R."/>
            <person name="Jansen H."/>
            <person name="Henkel C."/>
            <person name="Chen W.J."/>
            <person name="Zahm M."/>
            <person name="Cabau C."/>
            <person name="Klopp C."/>
            <person name="Thompson A.W."/>
            <person name="Robinson-Rechavi M."/>
            <person name="Braasch I."/>
            <person name="Lecointre G."/>
            <person name="Bobe J."/>
            <person name="Postlethwait J.H."/>
            <person name="Berthelot C."/>
            <person name="Roest Crollius H."/>
            <person name="Guiguen Y."/>
        </authorList>
    </citation>
    <scope>NUCLEOTIDE SEQUENCE</scope>
    <source>
        <strain evidence="12">Concon-B</strain>
    </source>
</reference>
<feature type="chain" id="PRO_5040149840" evidence="9">
    <location>
        <begin position="17"/>
        <end position="426"/>
    </location>
</feature>
<dbReference type="InterPro" id="IPR013783">
    <property type="entry name" value="Ig-like_fold"/>
</dbReference>